<keyword evidence="6" id="KW-1133">Transmembrane helix</keyword>
<dbReference type="PIRSF" id="PIRSF000193">
    <property type="entry name" value="Pyrrol-5-carb_rd"/>
    <property type="match status" value="1"/>
</dbReference>
<comment type="function">
    <text evidence="4">Catalyzes the reduction of 1-pyrroline-5-carboxylate (PCA) to L-proline.</text>
</comment>
<protein>
    <recommendedName>
        <fullName evidence="4">Pyrroline-5-carboxylate reductase</fullName>
        <shortName evidence="4">P5C reductase</shortName>
        <shortName evidence="4">P5CR</shortName>
        <ecNumber evidence="4">1.5.1.2</ecNumber>
    </recommendedName>
    <alternativeName>
        <fullName evidence="4">PCA reductase</fullName>
    </alternativeName>
</protein>
<comment type="catalytic activity">
    <reaction evidence="4">
        <text>L-proline + NADP(+) = (S)-1-pyrroline-5-carboxylate + NADPH + 2 H(+)</text>
        <dbReference type="Rhea" id="RHEA:14109"/>
        <dbReference type="ChEBI" id="CHEBI:15378"/>
        <dbReference type="ChEBI" id="CHEBI:17388"/>
        <dbReference type="ChEBI" id="CHEBI:57783"/>
        <dbReference type="ChEBI" id="CHEBI:58349"/>
        <dbReference type="ChEBI" id="CHEBI:60039"/>
        <dbReference type="EC" id="1.5.1.2"/>
    </reaction>
</comment>
<dbReference type="RefSeq" id="WP_233282738.1">
    <property type="nucleotide sequence ID" value="NZ_CP026927.1"/>
</dbReference>
<feature type="binding site" evidence="5">
    <location>
        <position position="58"/>
    </location>
    <ligand>
        <name>NADPH</name>
        <dbReference type="ChEBI" id="CHEBI:57783"/>
    </ligand>
</feature>
<evidence type="ECO:0000256" key="5">
    <source>
        <dbReference type="PIRSR" id="PIRSR000193-1"/>
    </source>
</evidence>
<dbReference type="SUPFAM" id="SSF48179">
    <property type="entry name" value="6-phosphogluconate dehydrogenase C-terminal domain-like"/>
    <property type="match status" value="1"/>
</dbReference>
<dbReference type="HAMAP" id="MF_01925">
    <property type="entry name" value="P5C_reductase"/>
    <property type="match status" value="1"/>
</dbReference>
<evidence type="ECO:0000313" key="10">
    <source>
        <dbReference type="Proteomes" id="UP000237717"/>
    </source>
</evidence>
<feature type="binding site" evidence="5">
    <location>
        <begin position="12"/>
        <end position="18"/>
    </location>
    <ligand>
        <name>NADP(+)</name>
        <dbReference type="ChEBI" id="CHEBI:58349"/>
    </ligand>
</feature>
<accession>A0A2L2LMB4</accession>
<dbReference type="EMBL" id="CP026927">
    <property type="protein sequence ID" value="AVH45368.1"/>
    <property type="molecule type" value="Genomic_DNA"/>
</dbReference>
<organism evidence="9 10">
    <name type="scientific">Agrobacterium tumefaciens</name>
    <dbReference type="NCBI Taxonomy" id="358"/>
    <lineage>
        <taxon>Bacteria</taxon>
        <taxon>Pseudomonadati</taxon>
        <taxon>Pseudomonadota</taxon>
        <taxon>Alphaproteobacteria</taxon>
        <taxon>Hyphomicrobiales</taxon>
        <taxon>Rhizobiaceae</taxon>
        <taxon>Rhizobium/Agrobacterium group</taxon>
        <taxon>Agrobacterium</taxon>
        <taxon>Agrobacterium tumefaciens complex</taxon>
    </lineage>
</organism>
<dbReference type="EC" id="1.5.1.2" evidence="4"/>
<reference evidence="9 10" key="1">
    <citation type="submission" date="2018-02" db="EMBL/GenBank/DDBJ databases">
        <title>Complete genome sequence of Agrobacterium tumefaciens 1D1609.</title>
        <authorList>
            <person name="Cho S.-T."/>
            <person name="Haryono M."/>
            <person name="Chang H.-H."/>
            <person name="Santos M.N."/>
            <person name="Lai E.-M."/>
            <person name="Kuo C.-H."/>
        </authorList>
    </citation>
    <scope>NUCLEOTIDE SEQUENCE [LARGE SCALE GENOMIC DNA]</scope>
    <source>
        <strain evidence="9 10">1D1609</strain>
        <plasmid evidence="10">Plasmid pat1d1609a</plasmid>
    </source>
</reference>
<evidence type="ECO:0000256" key="2">
    <source>
        <dbReference type="ARBA" id="ARBA00022857"/>
    </source>
</evidence>
<dbReference type="GO" id="GO:0055129">
    <property type="term" value="P:L-proline biosynthetic process"/>
    <property type="evidence" value="ECO:0007669"/>
    <property type="project" value="UniProtKB-UniRule"/>
</dbReference>
<keyword evidence="3 4" id="KW-0560">Oxidoreductase</keyword>
<geneLocation type="plasmid" evidence="10">
    <name>pat1d1609a</name>
</geneLocation>
<keyword evidence="9" id="KW-0614">Plasmid</keyword>
<dbReference type="Proteomes" id="UP000237717">
    <property type="component" value="Plasmid pAt1D1609a"/>
</dbReference>
<sequence length="266" mass="28131">MGSGSALRIGIIGGSGWLGGAIAAAMLDAGIVLPRDLSLSYRSECPHLFPGAFWTSSNQALADRSDVIVLSVRPADWSTLNVNLQGKLAISVMAGIRLSGLCDRHQTQCAVRALPNAAAEVRKSYTPWTATCGVNEADRAIVRKIFDACGVQDEVLTEAEIDYLTGLTGSGPALPALLAEAMMADAIERGLDRKVAQRAVNTVLIGAGRMLERRDDCPTDTVQTFLDYRGTTAAAIEAMTDAGFGTIVRRGLSAAFEKSIRMGDIS</sequence>
<name>A0A2L2LMB4_AGRTU</name>
<dbReference type="PANTHER" id="PTHR11645">
    <property type="entry name" value="PYRROLINE-5-CARBOXYLATE REDUCTASE"/>
    <property type="match status" value="1"/>
</dbReference>
<evidence type="ECO:0000256" key="3">
    <source>
        <dbReference type="ARBA" id="ARBA00023002"/>
    </source>
</evidence>
<dbReference type="PANTHER" id="PTHR11645:SF0">
    <property type="entry name" value="PYRROLINE-5-CARBOXYLATE REDUCTASE 3"/>
    <property type="match status" value="1"/>
</dbReference>
<dbReference type="InterPro" id="IPR029036">
    <property type="entry name" value="P5CR_dimer"/>
</dbReference>
<evidence type="ECO:0000313" key="9">
    <source>
        <dbReference type="EMBL" id="AVH45368.1"/>
    </source>
</evidence>
<keyword evidence="4" id="KW-0963">Cytoplasm</keyword>
<keyword evidence="6" id="KW-0812">Transmembrane</keyword>
<dbReference type="InterPro" id="IPR036291">
    <property type="entry name" value="NAD(P)-bd_dom_sf"/>
</dbReference>
<feature type="transmembrane region" description="Helical" evidence="6">
    <location>
        <begin position="6"/>
        <end position="33"/>
    </location>
</feature>
<dbReference type="SUPFAM" id="SSF51735">
    <property type="entry name" value="NAD(P)-binding Rossmann-fold domains"/>
    <property type="match status" value="1"/>
</dbReference>
<feature type="domain" description="Pyrroline-5-carboxylate reductase catalytic N-terminal" evidence="7">
    <location>
        <begin position="8"/>
        <end position="95"/>
    </location>
</feature>
<comment type="catalytic activity">
    <reaction evidence="4">
        <text>L-proline + NAD(+) = (S)-1-pyrroline-5-carboxylate + NADH + 2 H(+)</text>
        <dbReference type="Rhea" id="RHEA:14105"/>
        <dbReference type="ChEBI" id="CHEBI:15378"/>
        <dbReference type="ChEBI" id="CHEBI:17388"/>
        <dbReference type="ChEBI" id="CHEBI:57540"/>
        <dbReference type="ChEBI" id="CHEBI:57945"/>
        <dbReference type="ChEBI" id="CHEBI:60039"/>
        <dbReference type="EC" id="1.5.1.2"/>
    </reaction>
</comment>
<feature type="domain" description="Pyrroline-5-carboxylate reductase dimerisation" evidence="8">
    <location>
        <begin position="158"/>
        <end position="261"/>
    </location>
</feature>
<dbReference type="Gene3D" id="3.40.50.720">
    <property type="entry name" value="NAD(P)-binding Rossmann-like Domain"/>
    <property type="match status" value="1"/>
</dbReference>
<comment type="similarity">
    <text evidence="1 4">Belongs to the pyrroline-5-carboxylate reductase family.</text>
</comment>
<keyword evidence="4" id="KW-0028">Amino-acid biosynthesis</keyword>
<dbReference type="InterPro" id="IPR028939">
    <property type="entry name" value="P5C_Rdtase_cat_N"/>
</dbReference>
<keyword evidence="4" id="KW-0641">Proline biosynthesis</keyword>
<dbReference type="Pfam" id="PF14748">
    <property type="entry name" value="P5CR_dimer"/>
    <property type="match status" value="1"/>
</dbReference>
<comment type="pathway">
    <text evidence="4">Amino-acid biosynthesis; L-proline biosynthesis; L-proline from L-glutamate 5-semialdehyde: step 1/1.</text>
</comment>
<gene>
    <name evidence="4" type="primary">proC</name>
    <name evidence="9" type="ORF">At1D1609_53350</name>
</gene>
<dbReference type="InterPro" id="IPR008927">
    <property type="entry name" value="6-PGluconate_DH-like_C_sf"/>
</dbReference>
<evidence type="ECO:0000256" key="6">
    <source>
        <dbReference type="SAM" id="Phobius"/>
    </source>
</evidence>
<dbReference type="GO" id="GO:0004735">
    <property type="term" value="F:pyrroline-5-carboxylate reductase activity"/>
    <property type="evidence" value="ECO:0007669"/>
    <property type="project" value="UniProtKB-UniRule"/>
</dbReference>
<evidence type="ECO:0000256" key="1">
    <source>
        <dbReference type="ARBA" id="ARBA00005525"/>
    </source>
</evidence>
<evidence type="ECO:0000259" key="7">
    <source>
        <dbReference type="Pfam" id="PF03807"/>
    </source>
</evidence>
<dbReference type="AlphaFoldDB" id="A0A2L2LMB4"/>
<dbReference type="InterPro" id="IPR000304">
    <property type="entry name" value="Pyrroline-COOH_reductase"/>
</dbReference>
<keyword evidence="2 4" id="KW-0521">NADP</keyword>
<keyword evidence="6" id="KW-0472">Membrane</keyword>
<dbReference type="GO" id="GO:0005737">
    <property type="term" value="C:cytoplasm"/>
    <property type="evidence" value="ECO:0007669"/>
    <property type="project" value="UniProtKB-SubCell"/>
</dbReference>
<dbReference type="Gene3D" id="1.10.3730.10">
    <property type="entry name" value="ProC C-terminal domain-like"/>
    <property type="match status" value="1"/>
</dbReference>
<evidence type="ECO:0000259" key="8">
    <source>
        <dbReference type="Pfam" id="PF14748"/>
    </source>
</evidence>
<proteinExistence type="inferred from homology"/>
<dbReference type="Pfam" id="PF03807">
    <property type="entry name" value="F420_oxidored"/>
    <property type="match status" value="1"/>
</dbReference>
<dbReference type="UniPathway" id="UPA00098">
    <property type="reaction ID" value="UER00361"/>
</dbReference>
<evidence type="ECO:0000256" key="4">
    <source>
        <dbReference type="HAMAP-Rule" id="MF_01925"/>
    </source>
</evidence>
<comment type="subcellular location">
    <subcellularLocation>
        <location evidence="4">Cytoplasm</location>
    </subcellularLocation>
</comment>